<dbReference type="RefSeq" id="WP_140929077.1">
    <property type="nucleotide sequence ID" value="NZ_VFSU01000031.1"/>
</dbReference>
<dbReference type="OrthoDB" id="9806583at2"/>
<dbReference type="InterPro" id="IPR030963">
    <property type="entry name" value="DHQ_synth_fam"/>
</dbReference>
<evidence type="ECO:0000256" key="18">
    <source>
        <dbReference type="ARBA" id="ARBA00023285"/>
    </source>
</evidence>
<feature type="binding site" evidence="19">
    <location>
        <position position="247"/>
    </location>
    <ligand>
        <name>Zn(2+)</name>
        <dbReference type="ChEBI" id="CHEBI:29105"/>
    </ligand>
</feature>
<keyword evidence="12 19" id="KW-0479">Metal-binding</keyword>
<comment type="catalytic activity">
    <reaction evidence="1 19">
        <text>7-phospho-2-dehydro-3-deoxy-D-arabino-heptonate = 3-dehydroquinate + phosphate</text>
        <dbReference type="Rhea" id="RHEA:21968"/>
        <dbReference type="ChEBI" id="CHEBI:32364"/>
        <dbReference type="ChEBI" id="CHEBI:43474"/>
        <dbReference type="ChEBI" id="CHEBI:58394"/>
        <dbReference type="EC" id="4.2.3.4"/>
    </reaction>
</comment>
<dbReference type="Gene3D" id="3.40.50.1970">
    <property type="match status" value="1"/>
</dbReference>
<evidence type="ECO:0000256" key="19">
    <source>
        <dbReference type="HAMAP-Rule" id="MF_00110"/>
    </source>
</evidence>
<evidence type="ECO:0000259" key="20">
    <source>
        <dbReference type="Pfam" id="PF01761"/>
    </source>
</evidence>
<sequence length="375" mass="39676">MIEVPVALNDRSYRIAIGPGVLASAGARLSALVKSRRVAVVTDETVAKLHLERLTAGLSGFEVIPIILPAGETTKGFAALEALVDRLLELEVTRSDAVIALGGGVIGDLTGFAASIVKRGMGFVQVPTTLLAMVDSSVGGKTGINTKAGKNLVGAFHQPLAVWADLDCLQSLPEREMKAGYAEIVKYGLISDPAFYEWCLANAERLLAKDAQVLAHAVAQSCRAKAAIVAADERETNDIRALLNLGHTFGHALEAETGFSSRLLHGEAVGIGMAQALRFSAAAKLMRKADADRFTRHLQSLGMMAWPREPGIAADAAPRLIAHMRQDKKRTAEGLPFILARGPGDSFLAKDVSLQSVEAFLAADLSVQPAARKAA</sequence>
<feature type="binding site" evidence="19">
    <location>
        <position position="141"/>
    </location>
    <ligand>
        <name>NAD(+)</name>
        <dbReference type="ChEBI" id="CHEBI:57540"/>
    </ligand>
</feature>
<evidence type="ECO:0000256" key="17">
    <source>
        <dbReference type="ARBA" id="ARBA00023239"/>
    </source>
</evidence>
<keyword evidence="17 19" id="KW-0456">Lyase</keyword>
<evidence type="ECO:0000256" key="13">
    <source>
        <dbReference type="ARBA" id="ARBA00022741"/>
    </source>
</evidence>
<dbReference type="NCBIfam" id="TIGR01357">
    <property type="entry name" value="aroB"/>
    <property type="match status" value="1"/>
</dbReference>
<evidence type="ECO:0000313" key="23">
    <source>
        <dbReference type="Proteomes" id="UP000319897"/>
    </source>
</evidence>
<dbReference type="SUPFAM" id="SSF56796">
    <property type="entry name" value="Dehydroquinate synthase-like"/>
    <property type="match status" value="1"/>
</dbReference>
<evidence type="ECO:0000256" key="5">
    <source>
        <dbReference type="ARBA" id="ARBA00004496"/>
    </source>
</evidence>
<feature type="binding site" evidence="19">
    <location>
        <position position="183"/>
    </location>
    <ligand>
        <name>Zn(2+)</name>
        <dbReference type="ChEBI" id="CHEBI:29105"/>
    </ligand>
</feature>
<comment type="cofactor">
    <cofactor evidence="19">
        <name>Co(2+)</name>
        <dbReference type="ChEBI" id="CHEBI:48828"/>
    </cofactor>
    <cofactor evidence="19">
        <name>Zn(2+)</name>
        <dbReference type="ChEBI" id="CHEBI:29105"/>
    </cofactor>
    <text evidence="19">Binds 1 divalent metal cation per subunit. Can use either Co(2+) or Zn(2+).</text>
</comment>
<feature type="binding site" evidence="19">
    <location>
        <position position="150"/>
    </location>
    <ligand>
        <name>NAD(+)</name>
        <dbReference type="ChEBI" id="CHEBI:57540"/>
    </ligand>
</feature>
<dbReference type="GO" id="GO:0000166">
    <property type="term" value="F:nucleotide binding"/>
    <property type="evidence" value="ECO:0007669"/>
    <property type="project" value="UniProtKB-KW"/>
</dbReference>
<feature type="domain" description="3-dehydroquinate synthase N-terminal" evidence="20">
    <location>
        <begin position="66"/>
        <end position="178"/>
    </location>
</feature>
<feature type="binding site" evidence="19">
    <location>
        <begin position="104"/>
        <end position="108"/>
    </location>
    <ligand>
        <name>NAD(+)</name>
        <dbReference type="ChEBI" id="CHEBI:57540"/>
    </ligand>
</feature>
<dbReference type="EMBL" id="VFSU01000031">
    <property type="protein sequence ID" value="TPE59206.1"/>
    <property type="molecule type" value="Genomic_DNA"/>
</dbReference>
<comment type="cofactor">
    <cofactor evidence="3">
        <name>Zn(2+)</name>
        <dbReference type="ChEBI" id="CHEBI:29105"/>
    </cofactor>
</comment>
<dbReference type="EC" id="4.2.3.4" evidence="8 19"/>
<organism evidence="22 23">
    <name type="scientific">Sandaracinobacter neustonicus</name>
    <dbReference type="NCBI Taxonomy" id="1715348"/>
    <lineage>
        <taxon>Bacteria</taxon>
        <taxon>Pseudomonadati</taxon>
        <taxon>Pseudomonadota</taxon>
        <taxon>Alphaproteobacteria</taxon>
        <taxon>Sphingomonadales</taxon>
        <taxon>Sphingosinicellaceae</taxon>
        <taxon>Sandaracinobacter</taxon>
    </lineage>
</organism>
<dbReference type="GO" id="GO:0009423">
    <property type="term" value="P:chorismate biosynthetic process"/>
    <property type="evidence" value="ECO:0007669"/>
    <property type="project" value="UniProtKB-UniRule"/>
</dbReference>
<accession>A0A501XFA6</accession>
<evidence type="ECO:0000256" key="15">
    <source>
        <dbReference type="ARBA" id="ARBA00023027"/>
    </source>
</evidence>
<reference evidence="22 23" key="1">
    <citation type="submission" date="2019-06" db="EMBL/GenBank/DDBJ databases">
        <authorList>
            <person name="Lee I."/>
            <person name="Jang G.I."/>
            <person name="Hwang C.Y."/>
        </authorList>
    </citation>
    <scope>NUCLEOTIDE SEQUENCE [LARGE SCALE GENOMIC DNA]</scope>
    <source>
        <strain evidence="22 23">PAMC 28131</strain>
    </source>
</reference>
<evidence type="ECO:0000256" key="2">
    <source>
        <dbReference type="ARBA" id="ARBA00001911"/>
    </source>
</evidence>
<feature type="binding site" evidence="19">
    <location>
        <position position="265"/>
    </location>
    <ligand>
        <name>Zn(2+)</name>
        <dbReference type="ChEBI" id="CHEBI:29105"/>
    </ligand>
</feature>
<evidence type="ECO:0000256" key="14">
    <source>
        <dbReference type="ARBA" id="ARBA00022833"/>
    </source>
</evidence>
<dbReference type="InterPro" id="IPR056179">
    <property type="entry name" value="DHQS_C"/>
</dbReference>
<dbReference type="Pfam" id="PF01761">
    <property type="entry name" value="DHQ_synthase"/>
    <property type="match status" value="1"/>
</dbReference>
<dbReference type="CDD" id="cd08195">
    <property type="entry name" value="DHQS"/>
    <property type="match status" value="1"/>
</dbReference>
<evidence type="ECO:0000256" key="12">
    <source>
        <dbReference type="ARBA" id="ARBA00022723"/>
    </source>
</evidence>
<dbReference type="GO" id="GO:0009073">
    <property type="term" value="P:aromatic amino acid family biosynthetic process"/>
    <property type="evidence" value="ECO:0007669"/>
    <property type="project" value="UniProtKB-KW"/>
</dbReference>
<evidence type="ECO:0000256" key="3">
    <source>
        <dbReference type="ARBA" id="ARBA00001947"/>
    </source>
</evidence>
<dbReference type="Proteomes" id="UP000319897">
    <property type="component" value="Unassembled WGS sequence"/>
</dbReference>
<dbReference type="InterPro" id="IPR016037">
    <property type="entry name" value="DHQ_synth_AroB"/>
</dbReference>
<dbReference type="GO" id="GO:0003856">
    <property type="term" value="F:3-dehydroquinate synthase activity"/>
    <property type="evidence" value="ECO:0007669"/>
    <property type="project" value="UniProtKB-UniRule"/>
</dbReference>
<keyword evidence="23" id="KW-1185">Reference proteome</keyword>
<evidence type="ECO:0000256" key="9">
    <source>
        <dbReference type="ARBA" id="ARBA00017684"/>
    </source>
</evidence>
<dbReference type="FunFam" id="3.40.50.1970:FF:000007">
    <property type="entry name" value="Pentafunctional AROM polypeptide"/>
    <property type="match status" value="1"/>
</dbReference>
<dbReference type="PANTHER" id="PTHR43622">
    <property type="entry name" value="3-DEHYDROQUINATE SYNTHASE"/>
    <property type="match status" value="1"/>
</dbReference>
<protein>
    <recommendedName>
        <fullName evidence="9 19">3-dehydroquinate synthase</fullName>
        <shortName evidence="19">DHQS</shortName>
        <ecNumber evidence="8 19">4.2.3.4</ecNumber>
    </recommendedName>
</protein>
<evidence type="ECO:0000256" key="1">
    <source>
        <dbReference type="ARBA" id="ARBA00001393"/>
    </source>
</evidence>
<keyword evidence="14 19" id="KW-0862">Zinc</keyword>
<comment type="caution">
    <text evidence="19">Lacks conserved residue(s) required for the propagation of feature annotation.</text>
</comment>
<dbReference type="InterPro" id="IPR030960">
    <property type="entry name" value="DHQS/DOIS_N"/>
</dbReference>
<name>A0A501XFA6_9SPHN</name>
<keyword evidence="10 19" id="KW-0963">Cytoplasm</keyword>
<feature type="binding site" evidence="19">
    <location>
        <begin position="128"/>
        <end position="129"/>
    </location>
    <ligand>
        <name>NAD(+)</name>
        <dbReference type="ChEBI" id="CHEBI:57540"/>
    </ligand>
</feature>
<dbReference type="UniPathway" id="UPA00053">
    <property type="reaction ID" value="UER00085"/>
</dbReference>
<dbReference type="Pfam" id="PF24621">
    <property type="entry name" value="DHQS_C"/>
    <property type="match status" value="1"/>
</dbReference>
<keyword evidence="11 19" id="KW-0028">Amino-acid biosynthesis</keyword>
<comment type="cofactor">
    <cofactor evidence="2 19">
        <name>NAD(+)</name>
        <dbReference type="ChEBI" id="CHEBI:57540"/>
    </cofactor>
</comment>
<dbReference type="PIRSF" id="PIRSF001455">
    <property type="entry name" value="DHQ_synth"/>
    <property type="match status" value="1"/>
</dbReference>
<keyword evidence="13 19" id="KW-0547">Nucleotide-binding</keyword>
<keyword evidence="18 19" id="KW-0170">Cobalt</keyword>
<dbReference type="HAMAP" id="MF_00110">
    <property type="entry name" value="DHQ_synthase"/>
    <property type="match status" value="1"/>
</dbReference>
<comment type="subcellular location">
    <subcellularLocation>
        <location evidence="5 19">Cytoplasm</location>
    </subcellularLocation>
</comment>
<dbReference type="GO" id="GO:0005737">
    <property type="term" value="C:cytoplasm"/>
    <property type="evidence" value="ECO:0007669"/>
    <property type="project" value="UniProtKB-SubCell"/>
</dbReference>
<dbReference type="PANTHER" id="PTHR43622:SF7">
    <property type="entry name" value="3-DEHYDROQUINATE SYNTHASE, CHLOROPLASTIC"/>
    <property type="match status" value="1"/>
</dbReference>
<gene>
    <name evidence="19" type="primary">aroB</name>
    <name evidence="22" type="ORF">FJQ54_14160</name>
</gene>
<dbReference type="GO" id="GO:0008652">
    <property type="term" value="P:amino acid biosynthetic process"/>
    <property type="evidence" value="ECO:0007669"/>
    <property type="project" value="UniProtKB-KW"/>
</dbReference>
<comment type="caution">
    <text evidence="22">The sequence shown here is derived from an EMBL/GenBank/DDBJ whole genome shotgun (WGS) entry which is preliminary data.</text>
</comment>
<comment type="function">
    <text evidence="4 19">Catalyzes the conversion of 3-deoxy-D-arabino-heptulosonate 7-phosphate (DAHP) to dehydroquinate (DHQ).</text>
</comment>
<comment type="similarity">
    <text evidence="7 19">Belongs to the sugar phosphate cyclases superfamily. Dehydroquinate synthase family.</text>
</comment>
<evidence type="ECO:0000313" key="22">
    <source>
        <dbReference type="EMBL" id="TPE59206.1"/>
    </source>
</evidence>
<comment type="pathway">
    <text evidence="6 19">Metabolic intermediate biosynthesis; chorismate biosynthesis; chorismate from D-erythrose 4-phosphate and phosphoenolpyruvate: step 2/7.</text>
</comment>
<evidence type="ECO:0000256" key="11">
    <source>
        <dbReference type="ARBA" id="ARBA00022605"/>
    </source>
</evidence>
<evidence type="ECO:0000259" key="21">
    <source>
        <dbReference type="Pfam" id="PF24621"/>
    </source>
</evidence>
<evidence type="ECO:0000256" key="8">
    <source>
        <dbReference type="ARBA" id="ARBA00013031"/>
    </source>
</evidence>
<evidence type="ECO:0000256" key="6">
    <source>
        <dbReference type="ARBA" id="ARBA00004661"/>
    </source>
</evidence>
<dbReference type="GO" id="GO:0046872">
    <property type="term" value="F:metal ion binding"/>
    <property type="evidence" value="ECO:0007669"/>
    <property type="project" value="UniProtKB-KW"/>
</dbReference>
<evidence type="ECO:0000256" key="10">
    <source>
        <dbReference type="ARBA" id="ARBA00022490"/>
    </source>
</evidence>
<feature type="domain" description="3-dehydroquinate synthase C-terminal" evidence="21">
    <location>
        <begin position="180"/>
        <end position="329"/>
    </location>
</feature>
<keyword evidence="15 19" id="KW-0520">NAD</keyword>
<keyword evidence="16 19" id="KW-0057">Aromatic amino acid biosynthesis</keyword>
<dbReference type="Gene3D" id="1.20.1090.10">
    <property type="entry name" value="Dehydroquinate synthase-like - alpha domain"/>
    <property type="match status" value="1"/>
</dbReference>
<evidence type="ECO:0000256" key="7">
    <source>
        <dbReference type="ARBA" id="ARBA00005412"/>
    </source>
</evidence>
<dbReference type="AlphaFoldDB" id="A0A501XFA6"/>
<proteinExistence type="inferred from homology"/>
<evidence type="ECO:0000256" key="16">
    <source>
        <dbReference type="ARBA" id="ARBA00023141"/>
    </source>
</evidence>
<evidence type="ECO:0000256" key="4">
    <source>
        <dbReference type="ARBA" id="ARBA00003485"/>
    </source>
</evidence>
<dbReference type="InterPro" id="IPR050071">
    <property type="entry name" value="Dehydroquinate_synthase"/>
</dbReference>